<feature type="compositionally biased region" description="Basic and acidic residues" evidence="2">
    <location>
        <begin position="414"/>
        <end position="430"/>
    </location>
</feature>
<accession>A0A917AYB3</accession>
<evidence type="ECO:0000259" key="4">
    <source>
        <dbReference type="Pfam" id="PF25888"/>
    </source>
</evidence>
<dbReference type="Proteomes" id="UP000660110">
    <property type="component" value="Unassembled WGS sequence"/>
</dbReference>
<feature type="region of interest" description="Disordered" evidence="2">
    <location>
        <begin position="414"/>
        <end position="451"/>
    </location>
</feature>
<organism evidence="5 6">
    <name type="scientific">Halobacillus andaensis</name>
    <dbReference type="NCBI Taxonomy" id="1176239"/>
    <lineage>
        <taxon>Bacteria</taxon>
        <taxon>Bacillati</taxon>
        <taxon>Bacillota</taxon>
        <taxon>Bacilli</taxon>
        <taxon>Bacillales</taxon>
        <taxon>Bacillaceae</taxon>
        <taxon>Halobacillus</taxon>
    </lineage>
</organism>
<dbReference type="Pfam" id="PF07261">
    <property type="entry name" value="DnaB_2"/>
    <property type="match status" value="1"/>
</dbReference>
<proteinExistence type="inferred from homology"/>
<dbReference type="Pfam" id="PF25888">
    <property type="entry name" value="WHD_DnaB"/>
    <property type="match status" value="1"/>
</dbReference>
<reference evidence="5" key="2">
    <citation type="submission" date="2020-09" db="EMBL/GenBank/DDBJ databases">
        <authorList>
            <person name="Sun Q."/>
            <person name="Zhou Y."/>
        </authorList>
    </citation>
    <scope>NUCLEOTIDE SEQUENCE</scope>
    <source>
        <strain evidence="5">CGMCC 1.12153</strain>
    </source>
</reference>
<gene>
    <name evidence="5" type="ORF">GCM10010954_00930</name>
</gene>
<reference evidence="5" key="1">
    <citation type="journal article" date="2014" name="Int. J. Syst. Evol. Microbiol.">
        <title>Complete genome sequence of Corynebacterium casei LMG S-19264T (=DSM 44701T), isolated from a smear-ripened cheese.</title>
        <authorList>
            <consortium name="US DOE Joint Genome Institute (JGI-PGF)"/>
            <person name="Walter F."/>
            <person name="Albersmeier A."/>
            <person name="Kalinowski J."/>
            <person name="Ruckert C."/>
        </authorList>
    </citation>
    <scope>NUCLEOTIDE SEQUENCE</scope>
    <source>
        <strain evidence="5">CGMCC 1.12153</strain>
    </source>
</reference>
<comment type="similarity">
    <text evidence="1">Belongs to the DnaB/DnaD family.</text>
</comment>
<dbReference type="Gene3D" id="1.10.10.630">
    <property type="entry name" value="DnaD domain-like"/>
    <property type="match status" value="1"/>
</dbReference>
<evidence type="ECO:0000256" key="2">
    <source>
        <dbReference type="SAM" id="MobiDB-lite"/>
    </source>
</evidence>
<keyword evidence="6" id="KW-1185">Reference proteome</keyword>
<name>A0A917AYB3_HALAA</name>
<comment type="caution">
    <text evidence="5">The sequence shown here is derived from an EMBL/GenBank/DDBJ whole genome shotgun (WGS) entry which is preliminary data.</text>
</comment>
<evidence type="ECO:0000259" key="3">
    <source>
        <dbReference type="Pfam" id="PF07261"/>
    </source>
</evidence>
<evidence type="ECO:0000313" key="5">
    <source>
        <dbReference type="EMBL" id="GGF06368.1"/>
    </source>
</evidence>
<feature type="domain" description="DnaB/C C-terminal" evidence="3">
    <location>
        <begin position="317"/>
        <end position="382"/>
    </location>
</feature>
<dbReference type="RefSeq" id="WP_188375501.1">
    <property type="nucleotide sequence ID" value="NZ_BMEL01000001.1"/>
</dbReference>
<sequence>MESSIGKLLPVDGFVLTKKGTTPKHEQWSLTHLYQPVIGVLAISLYQFLTSEWETNDRKQVQTHHAIMTYLSCPLDKIYEARKKLEAIGLIKTFVKDEEDTVYLYELRPPLAAEEFLDDTFLSLLLQHEIGSDKLEQLKKRLMVNRSGLYEGYEEVTVSFDEVFHHQIKGTGQPYKPSADVKQVNTNIQQGPVISEQRIDFNWLQEALKQRMYPAGKILTGINKKVISQLGALYNLSSTEIERALTWSINEDNELDLEEFKSACHDFMKSHADDNEQILNKREKVGPSSKDTGSKEEQFVELLEQISPRELLEDLSTGNQASSQDMRMVRDVMTEQGLTPGVMNVLVHYVLLKTDMKLSKAYLEKIASHWARKNVTTVRQAMNLAKAEHQQYQQWGNQPKRKYQNKKTEVIPEWFKKQDEKRQKQEKLHSSYDTSDLEERIRKLSKKGNGA</sequence>
<protein>
    <submittedName>
        <fullName evidence="5">Replication initiation and membrane attachment protein</fullName>
    </submittedName>
</protein>
<dbReference type="EMBL" id="BMEL01000001">
    <property type="protein sequence ID" value="GGF06368.1"/>
    <property type="molecule type" value="Genomic_DNA"/>
</dbReference>
<dbReference type="InterPro" id="IPR006343">
    <property type="entry name" value="DnaB/C_C"/>
</dbReference>
<dbReference type="AlphaFoldDB" id="A0A917AYB3"/>
<dbReference type="InterPro" id="IPR058660">
    <property type="entry name" value="WHD_DnaB"/>
</dbReference>
<evidence type="ECO:0000256" key="1">
    <source>
        <dbReference type="ARBA" id="ARBA00093462"/>
    </source>
</evidence>
<feature type="domain" description="Replicative helicase loading/DNA remodeling protein DnaB N-terminal winged helix" evidence="4">
    <location>
        <begin position="10"/>
        <end position="175"/>
    </location>
</feature>
<evidence type="ECO:0000313" key="6">
    <source>
        <dbReference type="Proteomes" id="UP000660110"/>
    </source>
</evidence>
<dbReference type="InterPro" id="IPR034829">
    <property type="entry name" value="DnaD-like_sf"/>
</dbReference>